<dbReference type="EMBL" id="BN001308">
    <property type="protein sequence ID" value="CBF89533.1"/>
    <property type="molecule type" value="Genomic_DNA"/>
</dbReference>
<evidence type="ECO:0000256" key="5">
    <source>
        <dbReference type="SAM" id="MobiDB-lite"/>
    </source>
</evidence>
<dbReference type="InterPro" id="IPR001715">
    <property type="entry name" value="CH_dom"/>
</dbReference>
<dbReference type="InterPro" id="IPR000048">
    <property type="entry name" value="IQ_motif_EF-hand-BS"/>
</dbReference>
<evidence type="ECO:0000256" key="3">
    <source>
        <dbReference type="ARBA" id="ARBA00022737"/>
    </source>
</evidence>
<dbReference type="PROSITE" id="PS50096">
    <property type="entry name" value="IQ"/>
    <property type="match status" value="1"/>
</dbReference>
<dbReference type="AlphaFoldDB" id="Q5BGB6"/>
<dbReference type="CDD" id="cd23767">
    <property type="entry name" value="IQCD"/>
    <property type="match status" value="1"/>
</dbReference>
<dbReference type="OMA" id="YIPPDDT"/>
<dbReference type="GeneID" id="2876187"/>
<proteinExistence type="predicted"/>
<sequence length="981" mass="109533">MSSLFLYEASTPCPGAKGARASNESGNGSDPMRDLWDEDLGNYDDTRNIEFTTEIRAPILGAKPKRRTRTTTSFSIHSDYDEKPQATVRSKAGNKSAGIAPANRKTSLLAQPAQRFRSRPRVSFVPSPLKHCQQHDKTEPEKRSTRPDVQKNNELLKRINATSEEVVAKHVLKDARRTTAFLPPEDTTAASVFMGIFSPLKCDVENYTSKVSDVCNSEPRVTKERQAKPSIVTSSGRVPLKPSSNIVQESCDRADIPGQNGGKENIPPGMNLAGLKGKNFRQMDKPMDDKLNYSNLISSKPLATRKVNQPVKVHSQSILKASVSTAVGERRTLSIRTKNPATRSCTSSSVLSSKTSVLTADSTSRNGLKHLRHEYPLASASITNPAMYNDNWLSHQEVILTQLINGVLNHPAREVSDPSMLRNELLQLYQGAYFTNLYKRLHASLVYGALSIPKDVLKERRLRQDLGMKRKFIDIWVQTYDSNALRAALEAVTGRIIPLAKANASSTHKSANGASPHEKALTKKLAKFLDAFLIQNQDMDRSNSEHDTDDEEALAGTYRRTLLRSMMMVILLDKARTSPKTLLSPCLFLASSPYKSSSAVLQALTRFLLPSCGNVGKAFAQLNCQLTYEQHPLEEYDFLVSNLAVDLRDGIRLTRLVELLLYPSSRAAPISDCRWPLSRHLKYPCLSRAVKMSNAKFALEALANTEEGKQLTTDIRAADIVDGHREKTIALLWGLVSNWGLSELVDIDSLKKEISRLERRSDVEYKDDTLSADDSVENNEPIKLLGQWASLVAQLRGLALNNLTTDMANGKVYECILDEYEGYIYSQSTFTEVRASLRDRLRALGCSEQFIKIISPGLEARILDTPSTTGALAYLCSCLLPIAKRARAATVIQSAWRRMLDRREAEKRAMARDIAQQCAAVVQTRDRILWAKSVIVHWWRLNRARRRRRRIIVASAKSTTMKRQSRIPGKTSTKIPLRCVK</sequence>
<dbReference type="InterPro" id="IPR036872">
    <property type="entry name" value="CH_dom_sf"/>
</dbReference>
<dbReference type="Proteomes" id="UP000000560">
    <property type="component" value="Chromosome VIII"/>
</dbReference>
<name>Q5BGB6_EMENI</name>
<accession>C8VTH1</accession>
<dbReference type="OrthoDB" id="76388at2759"/>
<organism evidence="7 8">
    <name type="scientific">Emericella nidulans (strain FGSC A4 / ATCC 38163 / CBS 112.46 / NRRL 194 / M139)</name>
    <name type="common">Aspergillus nidulans</name>
    <dbReference type="NCBI Taxonomy" id="227321"/>
    <lineage>
        <taxon>Eukaryota</taxon>
        <taxon>Fungi</taxon>
        <taxon>Dikarya</taxon>
        <taxon>Ascomycota</taxon>
        <taxon>Pezizomycotina</taxon>
        <taxon>Eurotiomycetes</taxon>
        <taxon>Eurotiomycetidae</taxon>
        <taxon>Eurotiales</taxon>
        <taxon>Aspergillaceae</taxon>
        <taxon>Aspergillus</taxon>
        <taxon>Aspergillus subgen. Nidulantes</taxon>
    </lineage>
</organism>
<dbReference type="KEGG" id="ani:ANIA_00414"/>
<dbReference type="Pfam" id="PF00612">
    <property type="entry name" value="IQ"/>
    <property type="match status" value="1"/>
</dbReference>
<gene>
    <name evidence="7" type="ORF">ANIA_00414</name>
</gene>
<accession>Q5BGB6</accession>
<evidence type="ECO:0000259" key="6">
    <source>
        <dbReference type="PROSITE" id="PS50021"/>
    </source>
</evidence>
<feature type="compositionally biased region" description="Basic and acidic residues" evidence="5">
    <location>
        <begin position="133"/>
        <end position="154"/>
    </location>
</feature>
<dbReference type="GO" id="GO:0005737">
    <property type="term" value="C:cytoplasm"/>
    <property type="evidence" value="ECO:0007669"/>
    <property type="project" value="UniProtKB-SubCell"/>
</dbReference>
<dbReference type="SMART" id="SM00015">
    <property type="entry name" value="IQ"/>
    <property type="match status" value="1"/>
</dbReference>
<feature type="region of interest" description="Disordered" evidence="5">
    <location>
        <begin position="60"/>
        <end position="154"/>
    </location>
</feature>
<reference evidence="8" key="2">
    <citation type="journal article" date="2009" name="Fungal Genet. Biol.">
        <title>The 2008 update of the Aspergillus nidulans genome annotation: a community effort.</title>
        <authorList>
            <person name="Wortman J.R."/>
            <person name="Gilsenan J.M."/>
            <person name="Joardar V."/>
            <person name="Deegan J."/>
            <person name="Clutterbuck J."/>
            <person name="Andersen M.R."/>
            <person name="Archer D."/>
            <person name="Bencina M."/>
            <person name="Braus G."/>
            <person name="Coutinho P."/>
            <person name="von Dohren H."/>
            <person name="Doonan J."/>
            <person name="Driessen A.J."/>
            <person name="Durek P."/>
            <person name="Espeso E."/>
            <person name="Fekete E."/>
            <person name="Flipphi M."/>
            <person name="Estrada C.G."/>
            <person name="Geysens S."/>
            <person name="Goldman G."/>
            <person name="de Groot P.W."/>
            <person name="Hansen K."/>
            <person name="Harris S.D."/>
            <person name="Heinekamp T."/>
            <person name="Helmstaedt K."/>
            <person name="Henrissat B."/>
            <person name="Hofmann G."/>
            <person name="Homan T."/>
            <person name="Horio T."/>
            <person name="Horiuchi H."/>
            <person name="James S."/>
            <person name="Jones M."/>
            <person name="Karaffa L."/>
            <person name="Karanyi Z."/>
            <person name="Kato M."/>
            <person name="Keller N."/>
            <person name="Kelly D.E."/>
            <person name="Kiel J.A."/>
            <person name="Kim J.M."/>
            <person name="van der Klei I.J."/>
            <person name="Klis F.M."/>
            <person name="Kovalchuk A."/>
            <person name="Krasevec N."/>
            <person name="Kubicek C.P."/>
            <person name="Liu B."/>
            <person name="Maccabe A."/>
            <person name="Meyer V."/>
            <person name="Mirabito P."/>
            <person name="Miskei M."/>
            <person name="Mos M."/>
            <person name="Mullins J."/>
            <person name="Nelson D.R."/>
            <person name="Nielsen J."/>
            <person name="Oakley B.R."/>
            <person name="Osmani S.A."/>
            <person name="Pakula T."/>
            <person name="Paszewski A."/>
            <person name="Paulsen I."/>
            <person name="Pilsyk S."/>
            <person name="Pocsi I."/>
            <person name="Punt P.J."/>
            <person name="Ram A.F."/>
            <person name="Ren Q."/>
            <person name="Robellet X."/>
            <person name="Robson G."/>
            <person name="Seiboth B."/>
            <person name="van Solingen P."/>
            <person name="Specht T."/>
            <person name="Sun J."/>
            <person name="Taheri-Talesh N."/>
            <person name="Takeshita N."/>
            <person name="Ussery D."/>
            <person name="vanKuyk P.A."/>
            <person name="Visser H."/>
            <person name="van de Vondervoort P.J."/>
            <person name="de Vries R.P."/>
            <person name="Walton J."/>
            <person name="Xiang X."/>
            <person name="Xiong Y."/>
            <person name="Zeng A.P."/>
            <person name="Brandt B.W."/>
            <person name="Cornell M.J."/>
            <person name="van den Hondel C.A."/>
            <person name="Visser J."/>
            <person name="Oliver S.G."/>
            <person name="Turner G."/>
        </authorList>
    </citation>
    <scope>GENOME REANNOTATION</scope>
    <source>
        <strain evidence="8">FGSC A4 / ATCC 38163 / CBS 112.46 / NRRL 194 / M139</strain>
    </source>
</reference>
<evidence type="ECO:0000256" key="1">
    <source>
        <dbReference type="ARBA" id="ARBA00004496"/>
    </source>
</evidence>
<keyword evidence="8" id="KW-1185">Reference proteome</keyword>
<dbReference type="SUPFAM" id="SSF47576">
    <property type="entry name" value="Calponin-homology domain, CH-domain"/>
    <property type="match status" value="1"/>
</dbReference>
<dbReference type="HOGENOM" id="CLU_005445_0_0_1"/>
<dbReference type="RefSeq" id="XP_658018.1">
    <property type="nucleotide sequence ID" value="XM_652926.1"/>
</dbReference>
<dbReference type="InParanoid" id="Q5BGB6"/>
<evidence type="ECO:0000256" key="2">
    <source>
        <dbReference type="ARBA" id="ARBA00022490"/>
    </source>
</evidence>
<dbReference type="STRING" id="227321.Q5BGB6"/>
<dbReference type="PANTHER" id="PTHR22706:SF1">
    <property type="entry name" value="ASSEMBLY FACTOR FOR SPINDLE MICROTUBULES"/>
    <property type="match status" value="1"/>
</dbReference>
<dbReference type="VEuPathDB" id="FungiDB:AN0414"/>
<evidence type="ECO:0000256" key="4">
    <source>
        <dbReference type="ARBA" id="ARBA00022860"/>
    </source>
</evidence>
<keyword evidence="4" id="KW-0112">Calmodulin-binding</keyword>
<protein>
    <submittedName>
        <fullName evidence="7">Calmodulin-binding protein Sha1, putative (AFU_orthologue AFUA_1G04920)</fullName>
    </submittedName>
</protein>
<keyword evidence="3" id="KW-0677">Repeat</keyword>
<evidence type="ECO:0000313" key="7">
    <source>
        <dbReference type="EMBL" id="CBF89533.1"/>
    </source>
</evidence>
<dbReference type="Gene3D" id="1.10.418.10">
    <property type="entry name" value="Calponin-like domain"/>
    <property type="match status" value="1"/>
</dbReference>
<dbReference type="InterPro" id="IPR051185">
    <property type="entry name" value="ASPM"/>
</dbReference>
<dbReference type="eggNOG" id="KOG0165">
    <property type="taxonomic scope" value="Eukaryota"/>
</dbReference>
<keyword evidence="2" id="KW-0963">Cytoplasm</keyword>
<dbReference type="CDD" id="cd21223">
    <property type="entry name" value="CH_ASPM_rpt1"/>
    <property type="match status" value="1"/>
</dbReference>
<feature type="region of interest" description="Disordered" evidence="5">
    <location>
        <begin position="9"/>
        <end position="39"/>
    </location>
</feature>
<comment type="subcellular location">
    <subcellularLocation>
        <location evidence="1">Cytoplasm</location>
    </subcellularLocation>
</comment>
<reference evidence="8" key="1">
    <citation type="journal article" date="2005" name="Nature">
        <title>Sequencing of Aspergillus nidulans and comparative analysis with A. fumigatus and A. oryzae.</title>
        <authorList>
            <person name="Galagan J.E."/>
            <person name="Calvo S.E."/>
            <person name="Cuomo C."/>
            <person name="Ma L.J."/>
            <person name="Wortman J.R."/>
            <person name="Batzoglou S."/>
            <person name="Lee S.I."/>
            <person name="Basturkmen M."/>
            <person name="Spevak C.C."/>
            <person name="Clutterbuck J."/>
            <person name="Kapitonov V."/>
            <person name="Jurka J."/>
            <person name="Scazzocchio C."/>
            <person name="Farman M."/>
            <person name="Butler J."/>
            <person name="Purcell S."/>
            <person name="Harris S."/>
            <person name="Braus G.H."/>
            <person name="Draht O."/>
            <person name="Busch S."/>
            <person name="D'Enfert C."/>
            <person name="Bouchier C."/>
            <person name="Goldman G.H."/>
            <person name="Bell-Pedersen D."/>
            <person name="Griffiths-Jones S."/>
            <person name="Doonan J.H."/>
            <person name="Yu J."/>
            <person name="Vienken K."/>
            <person name="Pain A."/>
            <person name="Freitag M."/>
            <person name="Selker E.U."/>
            <person name="Archer D.B."/>
            <person name="Penalva M.A."/>
            <person name="Oakley B.R."/>
            <person name="Momany M."/>
            <person name="Tanaka T."/>
            <person name="Kumagai T."/>
            <person name="Asai K."/>
            <person name="Machida M."/>
            <person name="Nierman W.C."/>
            <person name="Denning D.W."/>
            <person name="Caddick M."/>
            <person name="Hynes M."/>
            <person name="Paoletti M."/>
            <person name="Fischer R."/>
            <person name="Miller B."/>
            <person name="Dyer P."/>
            <person name="Sachs M.S."/>
            <person name="Osmani S.A."/>
            <person name="Birren B.W."/>
        </authorList>
    </citation>
    <scope>NUCLEOTIDE SEQUENCE [LARGE SCALE GENOMIC DNA]</scope>
    <source>
        <strain evidence="8">FGSC A4 / ATCC 38163 / CBS 112.46 / NRRL 194 / M139</strain>
    </source>
</reference>
<evidence type="ECO:0000313" key="8">
    <source>
        <dbReference type="Proteomes" id="UP000000560"/>
    </source>
</evidence>
<dbReference type="GO" id="GO:0005516">
    <property type="term" value="F:calmodulin binding"/>
    <property type="evidence" value="ECO:0007669"/>
    <property type="project" value="UniProtKB-KW"/>
</dbReference>
<dbReference type="PANTHER" id="PTHR22706">
    <property type="entry name" value="ASSEMBLY FACTOR FOR SPINDLE MICROTUBULES"/>
    <property type="match status" value="1"/>
</dbReference>
<dbReference type="PROSITE" id="PS50021">
    <property type="entry name" value="CH"/>
    <property type="match status" value="1"/>
</dbReference>
<feature type="domain" description="Calponin-homology (CH)" evidence="6">
    <location>
        <begin position="619"/>
        <end position="740"/>
    </location>
</feature>